<feature type="region of interest" description="Disordered" evidence="3">
    <location>
        <begin position="365"/>
        <end position="404"/>
    </location>
</feature>
<dbReference type="InterPro" id="IPR011162">
    <property type="entry name" value="MHC_I/II-like_Ag-recog"/>
</dbReference>
<dbReference type="InterPro" id="IPR037055">
    <property type="entry name" value="MHC_I-like_Ag-recog_sf"/>
</dbReference>
<dbReference type="PRINTS" id="PR01638">
    <property type="entry name" value="MHCCLASSI"/>
</dbReference>
<dbReference type="InterPro" id="IPR013783">
    <property type="entry name" value="Ig-like_fold"/>
</dbReference>
<dbReference type="GO" id="GO:0005615">
    <property type="term" value="C:extracellular space"/>
    <property type="evidence" value="ECO:0007669"/>
    <property type="project" value="TreeGrafter"/>
</dbReference>
<dbReference type="Ensembl" id="ENSGWIT00000052603.1">
    <property type="protein sequence ID" value="ENSGWIP00000048646.1"/>
    <property type="gene ID" value="ENSGWIG00000023814.1"/>
</dbReference>
<dbReference type="Proteomes" id="UP000694680">
    <property type="component" value="Chromosome 11"/>
</dbReference>
<keyword evidence="4" id="KW-0472">Membrane</keyword>
<evidence type="ECO:0000256" key="2">
    <source>
        <dbReference type="RuleBase" id="RU004439"/>
    </source>
</evidence>
<keyword evidence="4" id="KW-0812">Transmembrane</keyword>
<feature type="signal peptide" evidence="5">
    <location>
        <begin position="1"/>
        <end position="17"/>
    </location>
</feature>
<dbReference type="Pfam" id="PF00129">
    <property type="entry name" value="MHC_I"/>
    <property type="match status" value="1"/>
</dbReference>
<reference evidence="7" key="2">
    <citation type="submission" date="2025-05" db="UniProtKB">
        <authorList>
            <consortium name="Ensembl"/>
        </authorList>
    </citation>
    <scope>IDENTIFICATION</scope>
</reference>
<dbReference type="GO" id="GO:0006955">
    <property type="term" value="P:immune response"/>
    <property type="evidence" value="ECO:0007669"/>
    <property type="project" value="TreeGrafter"/>
</dbReference>
<keyword evidence="5" id="KW-0732">Signal</keyword>
<feature type="compositionally biased region" description="Low complexity" evidence="3">
    <location>
        <begin position="367"/>
        <end position="387"/>
    </location>
</feature>
<keyword evidence="4" id="KW-1133">Transmembrane helix</keyword>
<evidence type="ECO:0000259" key="6">
    <source>
        <dbReference type="PROSITE" id="PS50835"/>
    </source>
</evidence>
<name>A0A8C5HTS7_GOUWI</name>
<evidence type="ECO:0000313" key="8">
    <source>
        <dbReference type="Proteomes" id="UP000694680"/>
    </source>
</evidence>
<dbReference type="Gene3D" id="3.30.500.10">
    <property type="entry name" value="MHC class I-like antigen recognition-like"/>
    <property type="match status" value="1"/>
</dbReference>
<feature type="domain" description="Ig-like" evidence="6">
    <location>
        <begin position="200"/>
        <end position="288"/>
    </location>
</feature>
<dbReference type="SUPFAM" id="SSF54452">
    <property type="entry name" value="MHC antigen-recognition domain"/>
    <property type="match status" value="1"/>
</dbReference>
<feature type="transmembrane region" description="Helical" evidence="4">
    <location>
        <begin position="331"/>
        <end position="357"/>
    </location>
</feature>
<sequence length="404" mass="45890">MNTFIFVFLLGTPGVTAVLHTLRYFYTGSSDVPNFPEFVSVGYVDDVQIIHYDSNSRTAVPKQDWMKDITDQQYWERQTSKLMGNQQLFKVNIEIAKQRFNQTGGVHIYQVMSGCKWDDETGDVDGFHQFGHDGEDFLVLDLKSETWIAAKQQAFITKLKWNSNKAQMSYYKHYHTQNCPEWLKKYVNAGRSSLMRTDLPSIKLLQRTPSSPVTCHATGFYPRYAVMFWRKDQEEVFEGVDHGEMLPNHDGSFQMSVDLNISLIRAEDWSRYDCVFQLKGVEEDLTVTLDKSVILSNWRKSDGGERLTDFTLRADSHKAASHCCCCCCCCLGVVAGAVVGGLLLLLLLLSIAGFFLWRKRSAGFKRTNTSDTSSSSASEMRTVSTSSNGQSDHMMSSNPDFRWS</sequence>
<dbReference type="Gene3D" id="2.60.40.10">
    <property type="entry name" value="Immunoglobulins"/>
    <property type="match status" value="1"/>
</dbReference>
<dbReference type="PROSITE" id="PS50835">
    <property type="entry name" value="IG_LIKE"/>
    <property type="match status" value="1"/>
</dbReference>
<reference evidence="7" key="1">
    <citation type="submission" date="2020-06" db="EMBL/GenBank/DDBJ databases">
        <authorList>
            <consortium name="Wellcome Sanger Institute Data Sharing"/>
        </authorList>
    </citation>
    <scope>NUCLEOTIDE SEQUENCE [LARGE SCALE GENOMIC DNA]</scope>
</reference>
<comment type="similarity">
    <text evidence="2">Belongs to the MHC class I family.</text>
</comment>
<feature type="compositionally biased region" description="Polar residues" evidence="3">
    <location>
        <begin position="388"/>
        <end position="404"/>
    </location>
</feature>
<dbReference type="GO" id="GO:0009897">
    <property type="term" value="C:external side of plasma membrane"/>
    <property type="evidence" value="ECO:0007669"/>
    <property type="project" value="TreeGrafter"/>
</dbReference>
<dbReference type="InterPro" id="IPR007110">
    <property type="entry name" value="Ig-like_dom"/>
</dbReference>
<dbReference type="PANTHER" id="PTHR16675">
    <property type="entry name" value="MHC CLASS I-RELATED"/>
    <property type="match status" value="1"/>
</dbReference>
<evidence type="ECO:0000256" key="3">
    <source>
        <dbReference type="SAM" id="MobiDB-lite"/>
    </source>
</evidence>
<proteinExistence type="inferred from homology"/>
<evidence type="ECO:0000256" key="1">
    <source>
        <dbReference type="ARBA" id="ARBA00023180"/>
    </source>
</evidence>
<dbReference type="PANTHER" id="PTHR16675:SF237">
    <property type="entry name" value="MHC CLASS I ANTIGEN TRANSCRIPT VARIANT 1-RELATED"/>
    <property type="match status" value="1"/>
</dbReference>
<dbReference type="FunFam" id="3.30.500.10:FF:000001">
    <property type="entry name" value="H-2 class I histocompatibility antigen, alpha chain"/>
    <property type="match status" value="1"/>
</dbReference>
<dbReference type="InterPro" id="IPR036179">
    <property type="entry name" value="Ig-like_dom_sf"/>
</dbReference>
<keyword evidence="8" id="KW-1185">Reference proteome</keyword>
<evidence type="ECO:0000313" key="7">
    <source>
        <dbReference type="Ensembl" id="ENSGWIP00000048647.1"/>
    </source>
</evidence>
<dbReference type="InterPro" id="IPR011161">
    <property type="entry name" value="MHC_I-like_Ag-recog"/>
</dbReference>
<evidence type="ECO:0000256" key="4">
    <source>
        <dbReference type="SAM" id="Phobius"/>
    </source>
</evidence>
<dbReference type="SMART" id="SM00407">
    <property type="entry name" value="IGc1"/>
    <property type="match status" value="1"/>
</dbReference>
<dbReference type="InterPro" id="IPR003597">
    <property type="entry name" value="Ig_C1-set"/>
</dbReference>
<dbReference type="InterPro" id="IPR001039">
    <property type="entry name" value="MHC_I_a_a1/a2"/>
</dbReference>
<dbReference type="Ensembl" id="ENSGWIT00000052604.1">
    <property type="protein sequence ID" value="ENSGWIP00000048647.1"/>
    <property type="gene ID" value="ENSGWIG00000023814.1"/>
</dbReference>
<dbReference type="AlphaFoldDB" id="A0A8C5HTS7"/>
<accession>A0A8C5HTS7</accession>
<dbReference type="InterPro" id="IPR050208">
    <property type="entry name" value="MHC_class-I_related"/>
</dbReference>
<evidence type="ECO:0000256" key="5">
    <source>
        <dbReference type="SAM" id="SignalP"/>
    </source>
</evidence>
<dbReference type="Pfam" id="PF07654">
    <property type="entry name" value="C1-set"/>
    <property type="match status" value="1"/>
</dbReference>
<feature type="chain" id="PRO_5044680783" description="Ig-like domain-containing protein" evidence="5">
    <location>
        <begin position="18"/>
        <end position="404"/>
    </location>
</feature>
<protein>
    <recommendedName>
        <fullName evidence="6">Ig-like domain-containing protein</fullName>
    </recommendedName>
</protein>
<organism evidence="7 8">
    <name type="scientific">Gouania willdenowi</name>
    <name type="common">Blunt-snouted clingfish</name>
    <name type="synonym">Lepadogaster willdenowi</name>
    <dbReference type="NCBI Taxonomy" id="441366"/>
    <lineage>
        <taxon>Eukaryota</taxon>
        <taxon>Metazoa</taxon>
        <taxon>Chordata</taxon>
        <taxon>Craniata</taxon>
        <taxon>Vertebrata</taxon>
        <taxon>Euteleostomi</taxon>
        <taxon>Actinopterygii</taxon>
        <taxon>Neopterygii</taxon>
        <taxon>Teleostei</taxon>
        <taxon>Neoteleostei</taxon>
        <taxon>Acanthomorphata</taxon>
        <taxon>Ovalentaria</taxon>
        <taxon>Blenniimorphae</taxon>
        <taxon>Blenniiformes</taxon>
        <taxon>Gobiesocoidei</taxon>
        <taxon>Gobiesocidae</taxon>
        <taxon>Gobiesocinae</taxon>
        <taxon>Gouania</taxon>
    </lineage>
</organism>
<dbReference type="SUPFAM" id="SSF48726">
    <property type="entry name" value="Immunoglobulin"/>
    <property type="match status" value="1"/>
</dbReference>
<keyword evidence="1" id="KW-0325">Glycoprotein</keyword>